<dbReference type="EMBL" id="CP018866">
    <property type="protein sequence ID" value="AST91731.1"/>
    <property type="molecule type" value="Genomic_DNA"/>
</dbReference>
<evidence type="ECO:0000313" key="1">
    <source>
        <dbReference type="EMBL" id="AST91731.1"/>
    </source>
</evidence>
<proteinExistence type="predicted"/>
<name>A0A223KQF5_9BACI</name>
<accession>A0A223KQF5</accession>
<dbReference type="STRING" id="1314751.GCA_001591425_02845"/>
<evidence type="ECO:0000313" key="2">
    <source>
        <dbReference type="Proteomes" id="UP000215224"/>
    </source>
</evidence>
<dbReference type="Proteomes" id="UP000215224">
    <property type="component" value="Chromosome"/>
</dbReference>
<organism evidence="1 2">
    <name type="scientific">Sutcliffiella cohnii</name>
    <dbReference type="NCBI Taxonomy" id="33932"/>
    <lineage>
        <taxon>Bacteria</taxon>
        <taxon>Bacillati</taxon>
        <taxon>Bacillota</taxon>
        <taxon>Bacilli</taxon>
        <taxon>Bacillales</taxon>
        <taxon>Bacillaceae</taxon>
        <taxon>Sutcliffiella</taxon>
    </lineage>
</organism>
<sequence>MFCRNVIGTAWLGTHVVVIRCSYPQLDFIHLSSSDHAPLEPVSKSCAETLSRFLSIGYKLIGAYPMNGEVIFVLTYV</sequence>
<protein>
    <submittedName>
        <fullName evidence="1">Uncharacterized protein</fullName>
    </submittedName>
</protein>
<dbReference type="RefSeq" id="WP_066417394.1">
    <property type="nucleotide sequence ID" value="NZ_CP018866.1"/>
</dbReference>
<keyword evidence="2" id="KW-1185">Reference proteome</keyword>
<dbReference type="AlphaFoldDB" id="A0A223KQF5"/>
<gene>
    <name evidence="1" type="ORF">BC6307_10805</name>
</gene>
<dbReference type="KEGG" id="bcoh:BC6307_10805"/>
<reference evidence="1 2" key="1">
    <citation type="submission" date="2016-12" db="EMBL/GenBank/DDBJ databases">
        <title>The whole genome sequencing and assembly of Bacillus cohnii DSM 6307T strain.</title>
        <authorList>
            <person name="Lee Y.-J."/>
            <person name="Yi H."/>
            <person name="Bahn Y.-S."/>
            <person name="Kim J.F."/>
            <person name="Lee D.-W."/>
        </authorList>
    </citation>
    <scope>NUCLEOTIDE SEQUENCE [LARGE SCALE GENOMIC DNA]</scope>
    <source>
        <strain evidence="1 2">DSM 6307</strain>
    </source>
</reference>